<evidence type="ECO:0000313" key="2">
    <source>
        <dbReference type="EMBL" id="MEY8663070.1"/>
    </source>
</evidence>
<feature type="transmembrane region" description="Helical" evidence="1">
    <location>
        <begin position="106"/>
        <end position="126"/>
    </location>
</feature>
<accession>A0ABV4DRH0</accession>
<feature type="transmembrane region" description="Helical" evidence="1">
    <location>
        <begin position="72"/>
        <end position="94"/>
    </location>
</feature>
<keyword evidence="1" id="KW-0812">Transmembrane</keyword>
<organism evidence="2 3">
    <name type="scientific">Ligilactobacillus faecis</name>
    <dbReference type="NCBI Taxonomy" id="762833"/>
    <lineage>
        <taxon>Bacteria</taxon>
        <taxon>Bacillati</taxon>
        <taxon>Bacillota</taxon>
        <taxon>Bacilli</taxon>
        <taxon>Lactobacillales</taxon>
        <taxon>Lactobacillaceae</taxon>
        <taxon>Ligilactobacillus</taxon>
    </lineage>
</organism>
<feature type="transmembrane region" description="Helical" evidence="1">
    <location>
        <begin position="36"/>
        <end position="60"/>
    </location>
</feature>
<proteinExistence type="predicted"/>
<dbReference type="EMBL" id="JBCLUF010000042">
    <property type="protein sequence ID" value="MEY8663070.1"/>
    <property type="molecule type" value="Genomic_DNA"/>
</dbReference>
<name>A0ABV4DRH0_9LACO</name>
<feature type="transmembrane region" description="Helical" evidence="1">
    <location>
        <begin position="206"/>
        <end position="228"/>
    </location>
</feature>
<keyword evidence="3" id="KW-1185">Reference proteome</keyword>
<sequence length="262" mass="30305">MDFLKKGLTGYQIKLLAMIFMLEDHLNIYLGEALHWPAWVSFLGRFVAPAFVFLLVEGYFHTRNKRLYLERLLLGALITGVGNIVYNLLTKAYIDPITHTPDYFLFLGPHNIFLTLAMQLLVMWSLDNILQKKKVGLSVLGFISSSLLMLMFEGGIYLYPLALIFFLGRKYHQKKPMLIAVTVWCLFLLGKAILNYQSGMTGSSSLYEYLTFDSEFMMIAVVPLIWLYNGQRGGEGTKAEKYFFYYFYPIHLWLIYLAKAFI</sequence>
<dbReference type="Pfam" id="PF05857">
    <property type="entry name" value="TraX"/>
    <property type="match status" value="1"/>
</dbReference>
<reference evidence="2 3" key="1">
    <citation type="submission" date="2024-03" db="EMBL/GenBank/DDBJ databases">
        <title>Mouse gut bacterial collection (mGBC) of GemPharmatech.</title>
        <authorList>
            <person name="He Y."/>
            <person name="Dong L."/>
            <person name="Wu D."/>
            <person name="Gao X."/>
            <person name="Lin Z."/>
        </authorList>
    </citation>
    <scope>NUCLEOTIDE SEQUENCE [LARGE SCALE GENOMIC DNA]</scope>
    <source>
        <strain evidence="2 3">15-30</strain>
    </source>
</reference>
<keyword evidence="1" id="KW-1133">Transmembrane helix</keyword>
<protein>
    <submittedName>
        <fullName evidence="2">TraX family protein</fullName>
    </submittedName>
</protein>
<feature type="transmembrane region" description="Helical" evidence="1">
    <location>
        <begin position="177"/>
        <end position="194"/>
    </location>
</feature>
<comment type="caution">
    <text evidence="2">The sequence shown here is derived from an EMBL/GenBank/DDBJ whole genome shotgun (WGS) entry which is preliminary data.</text>
</comment>
<dbReference type="Proteomes" id="UP001565236">
    <property type="component" value="Unassembled WGS sequence"/>
</dbReference>
<dbReference type="InterPro" id="IPR008875">
    <property type="entry name" value="TraX"/>
</dbReference>
<evidence type="ECO:0000256" key="1">
    <source>
        <dbReference type="SAM" id="Phobius"/>
    </source>
</evidence>
<feature type="transmembrane region" description="Helical" evidence="1">
    <location>
        <begin position="138"/>
        <end position="165"/>
    </location>
</feature>
<keyword evidence="1" id="KW-0472">Membrane</keyword>
<gene>
    <name evidence="2" type="ORF">AALT52_09355</name>
</gene>
<dbReference type="RefSeq" id="WP_369943091.1">
    <property type="nucleotide sequence ID" value="NZ_JBCLUF010000042.1"/>
</dbReference>
<feature type="transmembrane region" description="Helical" evidence="1">
    <location>
        <begin position="243"/>
        <end position="261"/>
    </location>
</feature>
<evidence type="ECO:0000313" key="3">
    <source>
        <dbReference type="Proteomes" id="UP001565236"/>
    </source>
</evidence>